<dbReference type="AlphaFoldDB" id="A0A9X4KLM4"/>
<keyword evidence="4 6" id="KW-1133">Transmembrane helix</keyword>
<name>A0A9X4KLM4_9BACL</name>
<dbReference type="GO" id="GO:0005886">
    <property type="term" value="C:plasma membrane"/>
    <property type="evidence" value="ECO:0007669"/>
    <property type="project" value="UniProtKB-SubCell"/>
</dbReference>
<evidence type="ECO:0000256" key="2">
    <source>
        <dbReference type="ARBA" id="ARBA00022475"/>
    </source>
</evidence>
<feature type="transmembrane region" description="Helical" evidence="6">
    <location>
        <begin position="121"/>
        <end position="142"/>
    </location>
</feature>
<reference evidence="8 9" key="1">
    <citation type="submission" date="2022-10" db="EMBL/GenBank/DDBJ databases">
        <title>Comparative genomic analysis of Cohnella hashimotonis sp. nov., isolated from the International Space Station.</title>
        <authorList>
            <person name="Simpson A."/>
            <person name="Venkateswaran K."/>
        </authorList>
    </citation>
    <scope>NUCLEOTIDE SEQUENCE [LARGE SCALE GENOMIC DNA]</scope>
    <source>
        <strain evidence="8 9">DSM 18997</strain>
    </source>
</reference>
<protein>
    <recommendedName>
        <fullName evidence="6">TVP38/TMEM64 family membrane protein</fullName>
    </recommendedName>
</protein>
<feature type="domain" description="VTT" evidence="7">
    <location>
        <begin position="52"/>
        <end position="170"/>
    </location>
</feature>
<evidence type="ECO:0000256" key="5">
    <source>
        <dbReference type="ARBA" id="ARBA00023136"/>
    </source>
</evidence>
<evidence type="ECO:0000256" key="4">
    <source>
        <dbReference type="ARBA" id="ARBA00022989"/>
    </source>
</evidence>
<dbReference type="InterPro" id="IPR032816">
    <property type="entry name" value="VTT_dom"/>
</dbReference>
<keyword evidence="5 6" id="KW-0472">Membrane</keyword>
<dbReference type="InterPro" id="IPR015414">
    <property type="entry name" value="TMEM64"/>
</dbReference>
<proteinExistence type="inferred from homology"/>
<evidence type="ECO:0000259" key="7">
    <source>
        <dbReference type="Pfam" id="PF09335"/>
    </source>
</evidence>
<keyword evidence="9" id="KW-1185">Reference proteome</keyword>
<dbReference type="RefSeq" id="WP_277567401.1">
    <property type="nucleotide sequence ID" value="NZ_JAPDHZ010000004.1"/>
</dbReference>
<feature type="transmembrane region" description="Helical" evidence="6">
    <location>
        <begin position="27"/>
        <end position="49"/>
    </location>
</feature>
<gene>
    <name evidence="8" type="ORF">OMP38_24630</name>
</gene>
<evidence type="ECO:0000313" key="9">
    <source>
        <dbReference type="Proteomes" id="UP001153387"/>
    </source>
</evidence>
<dbReference type="EMBL" id="JAPDHZ010000004">
    <property type="protein sequence ID" value="MDG0793659.1"/>
    <property type="molecule type" value="Genomic_DNA"/>
</dbReference>
<keyword evidence="3 6" id="KW-0812">Transmembrane</keyword>
<feature type="transmembrane region" description="Helical" evidence="6">
    <location>
        <begin position="5"/>
        <end position="21"/>
    </location>
</feature>
<evidence type="ECO:0000256" key="3">
    <source>
        <dbReference type="ARBA" id="ARBA00022692"/>
    </source>
</evidence>
<comment type="caution">
    <text evidence="8">The sequence shown here is derived from an EMBL/GenBank/DDBJ whole genome shotgun (WGS) entry which is preliminary data.</text>
</comment>
<evidence type="ECO:0000256" key="6">
    <source>
        <dbReference type="RuleBase" id="RU366058"/>
    </source>
</evidence>
<comment type="similarity">
    <text evidence="6">Belongs to the TVP38/TMEM64 family.</text>
</comment>
<evidence type="ECO:0000313" key="8">
    <source>
        <dbReference type="EMBL" id="MDG0793659.1"/>
    </source>
</evidence>
<keyword evidence="2 6" id="KW-1003">Cell membrane</keyword>
<organism evidence="8 9">
    <name type="scientific">Cohnella ginsengisoli</name>
    <dbReference type="NCBI Taxonomy" id="425004"/>
    <lineage>
        <taxon>Bacteria</taxon>
        <taxon>Bacillati</taxon>
        <taxon>Bacillota</taxon>
        <taxon>Bacilli</taxon>
        <taxon>Bacillales</taxon>
        <taxon>Paenibacillaceae</taxon>
        <taxon>Cohnella</taxon>
    </lineage>
</organism>
<feature type="transmembrane region" description="Helical" evidence="6">
    <location>
        <begin position="148"/>
        <end position="168"/>
    </location>
</feature>
<dbReference type="Pfam" id="PF09335">
    <property type="entry name" value="VTT_dom"/>
    <property type="match status" value="1"/>
</dbReference>
<dbReference type="Proteomes" id="UP001153387">
    <property type="component" value="Unassembled WGS sequence"/>
</dbReference>
<dbReference type="PANTHER" id="PTHR12677">
    <property type="entry name" value="GOLGI APPARATUS MEMBRANE PROTEIN TVP38-RELATED"/>
    <property type="match status" value="1"/>
</dbReference>
<dbReference type="PANTHER" id="PTHR12677:SF59">
    <property type="entry name" value="GOLGI APPARATUS MEMBRANE PROTEIN TVP38-RELATED"/>
    <property type="match status" value="1"/>
</dbReference>
<accession>A0A9X4KLM4</accession>
<comment type="caution">
    <text evidence="6">Lacks conserved residue(s) required for the propagation of feature annotation.</text>
</comment>
<sequence length="178" mass="19646">MKKIIWAIVVYSLIVWAFWLYKDELLALMQSGSGSLWTMLLLAIALALFPVLPYKIFIALAAYAYGAPGGALISWFGATGAALLMYFYARLFLADAAEGWLDRSPRLKAFAERLGRRPFWFVFVARLVPFLPQPLVNLYAAAAGIRPLPYIAGTALGKLPMMAVYAFAGKKLLGYLLG</sequence>
<comment type="subcellular location">
    <subcellularLocation>
        <location evidence="1 6">Cell membrane</location>
        <topology evidence="1 6">Multi-pass membrane protein</topology>
    </subcellularLocation>
</comment>
<evidence type="ECO:0000256" key="1">
    <source>
        <dbReference type="ARBA" id="ARBA00004651"/>
    </source>
</evidence>